<evidence type="ECO:0000313" key="3">
    <source>
        <dbReference type="EMBL" id="PIL29472.1"/>
    </source>
</evidence>
<dbReference type="SUPFAM" id="SSF52540">
    <property type="entry name" value="P-loop containing nucleoside triphosphate hydrolases"/>
    <property type="match status" value="1"/>
</dbReference>
<dbReference type="PANTHER" id="PTHR10039:SF17">
    <property type="entry name" value="FUNGAL STAND N-TERMINAL GOODBYE DOMAIN-CONTAINING PROTEIN-RELATED"/>
    <property type="match status" value="1"/>
</dbReference>
<organism evidence="3 4">
    <name type="scientific">Ganoderma sinense ZZ0214-1</name>
    <dbReference type="NCBI Taxonomy" id="1077348"/>
    <lineage>
        <taxon>Eukaryota</taxon>
        <taxon>Fungi</taxon>
        <taxon>Dikarya</taxon>
        <taxon>Basidiomycota</taxon>
        <taxon>Agaricomycotina</taxon>
        <taxon>Agaricomycetes</taxon>
        <taxon>Polyporales</taxon>
        <taxon>Polyporaceae</taxon>
        <taxon>Ganoderma</taxon>
    </lineage>
</organism>
<sequence length="647" mass="71731">MPSSREIIDGILEWTKKALVLGQNVNSVVPIPAYGPISTVLVALIDQIATAQTNQRAAAAVLQQIQTLAKIVGQSKDTLDSGITSLSMTDLEKIESEIQDQTSKFKGPFDKFLEDLQQLNALSAGLKHKYGWLRLVFVGNDAEIIRQIQEGVSNATIFFETRCHVETLQYLRVIQDKVAEIHSTVKNTERVVNTQADRDILESLPRIDASYRASTNAEKGTFLEGTRSVLFAELERWIKGDLSDKPVCVLSGGAGTGKSTVASELARRLDGEGKLGASFFFTRGITDLDSTRVFFPTIAYQLANWNNGTLRQPIVDAVRKHLGKGTACQAMKYQASDLLHASLDDANKASPIYVVVDALDECTREASKLVPEMLDLLMTATEHGPLRIFLTSRPDPLIEYNLQYPKWTNIIHTISIVASSSDASHGGRRPDVAGHLARRAQGLFIYARTAVNFLGTYPGTLDEGVDYLLQGESEGVALSALDGLYLTVLTNAFPPDSLLKNPRLRERVQFFLACIALQKEPMTPQFLQSLTSPTHAPVTCEDGDSVLDRLRAVIIFKRGAPTEEFRPIHATFPQFLVDKTRCTNELYLVDPRHYHARIAEAWNSYNGRNGYNRWNDRCNGKSGNGERCNVERCNGERSNSERCNSEH</sequence>
<dbReference type="InterPro" id="IPR027417">
    <property type="entry name" value="P-loop_NTPase"/>
</dbReference>
<dbReference type="OrthoDB" id="3228837at2759"/>
<keyword evidence="4" id="KW-1185">Reference proteome</keyword>
<dbReference type="Pfam" id="PF24883">
    <property type="entry name" value="NPHP3_N"/>
    <property type="match status" value="1"/>
</dbReference>
<dbReference type="EMBL" id="AYKW01000022">
    <property type="protein sequence ID" value="PIL29472.1"/>
    <property type="molecule type" value="Genomic_DNA"/>
</dbReference>
<comment type="caution">
    <text evidence="3">The sequence shown here is derived from an EMBL/GenBank/DDBJ whole genome shotgun (WGS) entry which is preliminary data.</text>
</comment>
<feature type="domain" description="Nephrocystin 3-like N-terminal" evidence="2">
    <location>
        <begin position="233"/>
        <end position="393"/>
    </location>
</feature>
<evidence type="ECO:0000256" key="1">
    <source>
        <dbReference type="ARBA" id="ARBA00022737"/>
    </source>
</evidence>
<dbReference type="AlphaFoldDB" id="A0A2G8S6R5"/>
<dbReference type="InterPro" id="IPR056884">
    <property type="entry name" value="NPHP3-like_N"/>
</dbReference>
<proteinExistence type="predicted"/>
<dbReference type="Proteomes" id="UP000230002">
    <property type="component" value="Unassembled WGS sequence"/>
</dbReference>
<dbReference type="STRING" id="1077348.A0A2G8S6R5"/>
<evidence type="ECO:0000259" key="2">
    <source>
        <dbReference type="Pfam" id="PF24883"/>
    </source>
</evidence>
<keyword evidence="1" id="KW-0677">Repeat</keyword>
<protein>
    <recommendedName>
        <fullName evidence="2">Nephrocystin 3-like N-terminal domain-containing protein</fullName>
    </recommendedName>
</protein>
<dbReference type="Gene3D" id="3.40.50.300">
    <property type="entry name" value="P-loop containing nucleotide triphosphate hydrolases"/>
    <property type="match status" value="1"/>
</dbReference>
<name>A0A2G8S6R5_9APHY</name>
<dbReference type="PANTHER" id="PTHR10039">
    <property type="entry name" value="AMELOGENIN"/>
    <property type="match status" value="1"/>
</dbReference>
<accession>A0A2G8S6R5</accession>
<evidence type="ECO:0000313" key="4">
    <source>
        <dbReference type="Proteomes" id="UP000230002"/>
    </source>
</evidence>
<reference evidence="3 4" key="1">
    <citation type="journal article" date="2015" name="Sci. Rep.">
        <title>Chromosome-level genome map provides insights into diverse defense mechanisms in the medicinal fungus Ganoderma sinense.</title>
        <authorList>
            <person name="Zhu Y."/>
            <person name="Xu J."/>
            <person name="Sun C."/>
            <person name="Zhou S."/>
            <person name="Xu H."/>
            <person name="Nelson D.R."/>
            <person name="Qian J."/>
            <person name="Song J."/>
            <person name="Luo H."/>
            <person name="Xiang L."/>
            <person name="Li Y."/>
            <person name="Xu Z."/>
            <person name="Ji A."/>
            <person name="Wang L."/>
            <person name="Lu S."/>
            <person name="Hayward A."/>
            <person name="Sun W."/>
            <person name="Li X."/>
            <person name="Schwartz D.C."/>
            <person name="Wang Y."/>
            <person name="Chen S."/>
        </authorList>
    </citation>
    <scope>NUCLEOTIDE SEQUENCE [LARGE SCALE GENOMIC DNA]</scope>
    <source>
        <strain evidence="3 4">ZZ0214-1</strain>
    </source>
</reference>
<gene>
    <name evidence="3" type="ORF">GSI_08414</name>
</gene>